<dbReference type="InterPro" id="IPR007400">
    <property type="entry name" value="PrpF-like"/>
</dbReference>
<dbReference type="Proteomes" id="UP000441717">
    <property type="component" value="Unassembled WGS sequence"/>
</dbReference>
<evidence type="ECO:0000313" key="3">
    <source>
        <dbReference type="EMBL" id="MQL53124.1"/>
    </source>
</evidence>
<dbReference type="GO" id="GO:0016853">
    <property type="term" value="F:isomerase activity"/>
    <property type="evidence" value="ECO:0007669"/>
    <property type="project" value="UniProtKB-KW"/>
</dbReference>
<keyword evidence="4" id="KW-1185">Reference proteome</keyword>
<evidence type="ECO:0000313" key="4">
    <source>
        <dbReference type="Proteomes" id="UP000441717"/>
    </source>
</evidence>
<protein>
    <submittedName>
        <fullName evidence="3">3-methylitaconate isomerase</fullName>
    </submittedName>
</protein>
<dbReference type="OrthoDB" id="9779763at2"/>
<dbReference type="AlphaFoldDB" id="A0A6N7ISS3"/>
<accession>A0A6N7ISS3</accession>
<dbReference type="SUPFAM" id="SSF54506">
    <property type="entry name" value="Diaminopimelate epimerase-like"/>
    <property type="match status" value="2"/>
</dbReference>
<gene>
    <name evidence="3" type="ORF">GFC01_12835</name>
</gene>
<organism evidence="3 4">
    <name type="scientific">Desulfofundulus thermobenzoicus</name>
    <dbReference type="NCBI Taxonomy" id="29376"/>
    <lineage>
        <taxon>Bacteria</taxon>
        <taxon>Bacillati</taxon>
        <taxon>Bacillota</taxon>
        <taxon>Clostridia</taxon>
        <taxon>Eubacteriales</taxon>
        <taxon>Peptococcaceae</taxon>
        <taxon>Desulfofundulus</taxon>
    </lineage>
</organism>
<dbReference type="PANTHER" id="PTHR43709">
    <property type="entry name" value="ACONITATE ISOMERASE-RELATED"/>
    <property type="match status" value="1"/>
</dbReference>
<reference evidence="3 4" key="1">
    <citation type="submission" date="2019-10" db="EMBL/GenBank/DDBJ databases">
        <title>Comparative genomics of sulfur disproportionating microorganisms.</title>
        <authorList>
            <person name="Ward L.M."/>
            <person name="Bertran E."/>
            <person name="Johnston D."/>
        </authorList>
    </citation>
    <scope>NUCLEOTIDE SEQUENCE [LARGE SCALE GENOMIC DNA]</scope>
    <source>
        <strain evidence="3 4">DSM 14055</strain>
    </source>
</reference>
<dbReference type="PANTHER" id="PTHR43709:SF2">
    <property type="entry name" value="DUF453 DOMAIN PROTEIN (AFU_ORTHOLOGUE AFUA_6G00360)"/>
    <property type="match status" value="1"/>
</dbReference>
<keyword evidence="2 3" id="KW-0413">Isomerase</keyword>
<dbReference type="EMBL" id="WHYR01000039">
    <property type="protein sequence ID" value="MQL53124.1"/>
    <property type="molecule type" value="Genomic_DNA"/>
</dbReference>
<name>A0A6N7ISS3_9FIRM</name>
<evidence type="ECO:0000256" key="1">
    <source>
        <dbReference type="ARBA" id="ARBA00007673"/>
    </source>
</evidence>
<dbReference type="Gene3D" id="3.10.310.10">
    <property type="entry name" value="Diaminopimelate Epimerase, Chain A, domain 1"/>
    <property type="match status" value="2"/>
</dbReference>
<sequence length="383" mass="41310">MEQLRCVIMRGGTSKGVYILKNQLPADPAKRDAVIRAIYGSPDVRQIDGLGGADPLTSKLAIISPSSREDADVDYTFAQVSIDTALVDYKGNCGNISAGVGPFAIDEGLVEAVEPVTTVRIHQTNTGKILVAEVPVKDGRAAVEGDLHIDGVPGTGAKITLDFSDTQGAVTGKLLPTGNPKDIMELGRQKYEVSIVDAGNPVVFIRAKDLGMKGTETPAEIENNRQLMKIIEHIRGLAAEKVGMVESWELAASKSPYVPFFAIVSPPQEYVCYNGLQVKAGEIDIVSRLLFMLRVHKTYPATGTICTGAAARIPGSIVWEVLREEARSRISINIGHPAGIIPVESVAIVENGEIRLKKAAIYRTARRIMEGYVFVRKSVFEEA</sequence>
<comment type="similarity">
    <text evidence="1">Belongs to the PrpF family.</text>
</comment>
<proteinExistence type="inferred from homology"/>
<dbReference type="Pfam" id="PF04303">
    <property type="entry name" value="PrpF"/>
    <property type="match status" value="1"/>
</dbReference>
<evidence type="ECO:0000256" key="2">
    <source>
        <dbReference type="ARBA" id="ARBA00023235"/>
    </source>
</evidence>
<comment type="caution">
    <text evidence="3">The sequence shown here is derived from an EMBL/GenBank/DDBJ whole genome shotgun (WGS) entry which is preliminary data.</text>
</comment>